<gene>
    <name evidence="6" type="ORF">BDV98DRAFT_649929</name>
</gene>
<evidence type="ECO:0000313" key="6">
    <source>
        <dbReference type="EMBL" id="TFL01667.1"/>
    </source>
</evidence>
<dbReference type="EMBL" id="ML178824">
    <property type="protein sequence ID" value="TFL01667.1"/>
    <property type="molecule type" value="Genomic_DNA"/>
</dbReference>
<comment type="subcellular location">
    <subcellularLocation>
        <location evidence="1">Cytoplasm</location>
    </subcellularLocation>
</comment>
<dbReference type="PROSITE" id="PS50219">
    <property type="entry name" value="CNH"/>
    <property type="match status" value="1"/>
</dbReference>
<keyword evidence="4" id="KW-0653">Protein transport</keyword>
<organism evidence="6 7">
    <name type="scientific">Pterulicium gracile</name>
    <dbReference type="NCBI Taxonomy" id="1884261"/>
    <lineage>
        <taxon>Eukaryota</taxon>
        <taxon>Fungi</taxon>
        <taxon>Dikarya</taxon>
        <taxon>Basidiomycota</taxon>
        <taxon>Agaricomycotina</taxon>
        <taxon>Agaricomycetes</taxon>
        <taxon>Agaricomycetidae</taxon>
        <taxon>Agaricales</taxon>
        <taxon>Pleurotineae</taxon>
        <taxon>Pterulaceae</taxon>
        <taxon>Pterulicium</taxon>
    </lineage>
</organism>
<keyword evidence="3" id="KW-0963">Cytoplasm</keyword>
<dbReference type="Pfam" id="PF00780">
    <property type="entry name" value="CNH"/>
    <property type="match status" value="1"/>
</dbReference>
<evidence type="ECO:0000256" key="1">
    <source>
        <dbReference type="ARBA" id="ARBA00004496"/>
    </source>
</evidence>
<dbReference type="GO" id="GO:0015031">
    <property type="term" value="P:protein transport"/>
    <property type="evidence" value="ECO:0007669"/>
    <property type="project" value="UniProtKB-KW"/>
</dbReference>
<dbReference type="PANTHER" id="PTHR12894:SF27">
    <property type="entry name" value="TRANSFORMING GROWTH FACTOR-BETA RECEPTOR-ASSOCIATED PROTEIN 1"/>
    <property type="match status" value="1"/>
</dbReference>
<dbReference type="AlphaFoldDB" id="A0A5C3QJE1"/>
<accession>A0A5C3QJE1</accession>
<reference evidence="6 7" key="1">
    <citation type="journal article" date="2019" name="Nat. Ecol. Evol.">
        <title>Megaphylogeny resolves global patterns of mushroom evolution.</title>
        <authorList>
            <person name="Varga T."/>
            <person name="Krizsan K."/>
            <person name="Foldi C."/>
            <person name="Dima B."/>
            <person name="Sanchez-Garcia M."/>
            <person name="Sanchez-Ramirez S."/>
            <person name="Szollosi G.J."/>
            <person name="Szarkandi J.G."/>
            <person name="Papp V."/>
            <person name="Albert L."/>
            <person name="Andreopoulos W."/>
            <person name="Angelini C."/>
            <person name="Antonin V."/>
            <person name="Barry K.W."/>
            <person name="Bougher N.L."/>
            <person name="Buchanan P."/>
            <person name="Buyck B."/>
            <person name="Bense V."/>
            <person name="Catcheside P."/>
            <person name="Chovatia M."/>
            <person name="Cooper J."/>
            <person name="Damon W."/>
            <person name="Desjardin D."/>
            <person name="Finy P."/>
            <person name="Geml J."/>
            <person name="Haridas S."/>
            <person name="Hughes K."/>
            <person name="Justo A."/>
            <person name="Karasinski D."/>
            <person name="Kautmanova I."/>
            <person name="Kiss B."/>
            <person name="Kocsube S."/>
            <person name="Kotiranta H."/>
            <person name="LaButti K.M."/>
            <person name="Lechner B.E."/>
            <person name="Liimatainen K."/>
            <person name="Lipzen A."/>
            <person name="Lukacs Z."/>
            <person name="Mihaltcheva S."/>
            <person name="Morgado L.N."/>
            <person name="Niskanen T."/>
            <person name="Noordeloos M.E."/>
            <person name="Ohm R.A."/>
            <person name="Ortiz-Santana B."/>
            <person name="Ovrebo C."/>
            <person name="Racz N."/>
            <person name="Riley R."/>
            <person name="Savchenko A."/>
            <person name="Shiryaev A."/>
            <person name="Soop K."/>
            <person name="Spirin V."/>
            <person name="Szebenyi C."/>
            <person name="Tomsovsky M."/>
            <person name="Tulloss R.E."/>
            <person name="Uehling J."/>
            <person name="Grigoriev I.V."/>
            <person name="Vagvolgyi C."/>
            <person name="Papp T."/>
            <person name="Martin F.M."/>
            <person name="Miettinen O."/>
            <person name="Hibbett D.S."/>
            <person name="Nagy L.G."/>
        </authorList>
    </citation>
    <scope>NUCLEOTIDE SEQUENCE [LARGE SCALE GENOMIC DNA]</scope>
    <source>
        <strain evidence="6 7">CBS 309.79</strain>
    </source>
</reference>
<dbReference type="InterPro" id="IPR032914">
    <property type="entry name" value="Vam6/VPS39/TRAP1"/>
</dbReference>
<evidence type="ECO:0000256" key="2">
    <source>
        <dbReference type="ARBA" id="ARBA00022448"/>
    </source>
</evidence>
<evidence type="ECO:0000256" key="3">
    <source>
        <dbReference type="ARBA" id="ARBA00022490"/>
    </source>
</evidence>
<evidence type="ECO:0000256" key="4">
    <source>
        <dbReference type="ARBA" id="ARBA00022927"/>
    </source>
</evidence>
<keyword evidence="7" id="KW-1185">Reference proteome</keyword>
<dbReference type="STRING" id="1884261.A0A5C3QJE1"/>
<dbReference type="InterPro" id="IPR001180">
    <property type="entry name" value="CNH_dom"/>
</dbReference>
<keyword evidence="2" id="KW-0813">Transport</keyword>
<dbReference type="OrthoDB" id="5325112at2759"/>
<dbReference type="Proteomes" id="UP000305067">
    <property type="component" value="Unassembled WGS sequence"/>
</dbReference>
<dbReference type="GO" id="GO:0016020">
    <property type="term" value="C:membrane"/>
    <property type="evidence" value="ECO:0007669"/>
    <property type="project" value="TreeGrafter"/>
</dbReference>
<dbReference type="GO" id="GO:0006914">
    <property type="term" value="P:autophagy"/>
    <property type="evidence" value="ECO:0007669"/>
    <property type="project" value="TreeGrafter"/>
</dbReference>
<feature type="domain" description="CNH" evidence="5">
    <location>
        <begin position="3"/>
        <end position="288"/>
    </location>
</feature>
<evidence type="ECO:0000259" key="5">
    <source>
        <dbReference type="PROSITE" id="PS50219"/>
    </source>
</evidence>
<protein>
    <submittedName>
        <fullName evidence="6">CNH domain-containing protein</fullName>
    </submittedName>
</protein>
<dbReference type="GO" id="GO:0005737">
    <property type="term" value="C:cytoplasm"/>
    <property type="evidence" value="ECO:0007669"/>
    <property type="project" value="UniProtKB-SubCell"/>
</dbReference>
<name>A0A5C3QJE1_9AGAR</name>
<proteinExistence type="predicted"/>
<evidence type="ECO:0000313" key="7">
    <source>
        <dbReference type="Proteomes" id="UP000305067"/>
    </source>
</evidence>
<dbReference type="PANTHER" id="PTHR12894">
    <property type="entry name" value="CNH DOMAIN CONTAINING"/>
    <property type="match status" value="1"/>
</dbReference>
<sequence>MEAAYVRSIQASGSEIYVGCSNGELLRYALQADDPNQLGSYTLLSRQSLPGEKPIDSLILLTGLNRVLVQSDRQLFFYTLPSLDPVSASVMRPIRGVVAFAVDERQLNPSEVTASQPAAVDIVVVKRAAIQLYTLRDRLVYLNEIPLPGGGVSAKRSGPSLLIADKEYFSLINLETFSMLPILPINQTGQQVDFELRPHIVAIGDSEFLLVSWTGENALGVFVKGDGDPSRGTLEWPSYPISICFDYPHITALLQNHSVEIHNVDTQSLVQIIPPPTDDDKPVPQGLSLATGGYIVPSARSDKLRTKTVPLLRGS</sequence>
<dbReference type="GO" id="GO:0034058">
    <property type="term" value="P:endosomal vesicle fusion"/>
    <property type="evidence" value="ECO:0007669"/>
    <property type="project" value="TreeGrafter"/>
</dbReference>